<keyword evidence="13" id="KW-1185">Reference proteome</keyword>
<evidence type="ECO:0000256" key="3">
    <source>
        <dbReference type="ARBA" id="ARBA00023012"/>
    </source>
</evidence>
<protein>
    <recommendedName>
        <fullName evidence="1">Stage 0 sporulation protein A homolog</fullName>
    </recommendedName>
</protein>
<dbReference type="GO" id="GO:0032993">
    <property type="term" value="C:protein-DNA complex"/>
    <property type="evidence" value="ECO:0007669"/>
    <property type="project" value="TreeGrafter"/>
</dbReference>
<dbReference type="FunFam" id="1.10.10.10:FF:000018">
    <property type="entry name" value="DNA-binding response regulator ResD"/>
    <property type="match status" value="1"/>
</dbReference>
<comment type="function">
    <text evidence="7">May play the central regulatory role in sporulation. It may be an element of the effector pathway responsible for the activation of sporulation genes in response to nutritional stress. Spo0A may act in concert with spo0H (a sigma factor) to control the expression of some genes that are critical to the sporulation process.</text>
</comment>
<dbReference type="Gene3D" id="3.40.50.2300">
    <property type="match status" value="1"/>
</dbReference>
<evidence type="ECO:0000256" key="5">
    <source>
        <dbReference type="ARBA" id="ARBA00023125"/>
    </source>
</evidence>
<dbReference type="EMBL" id="VULZ01000003">
    <property type="protein sequence ID" value="MSS14375.1"/>
    <property type="molecule type" value="Genomic_DNA"/>
</dbReference>
<dbReference type="PANTHER" id="PTHR48111">
    <property type="entry name" value="REGULATOR OF RPOS"/>
    <property type="match status" value="1"/>
</dbReference>
<keyword evidence="5 9" id="KW-0238">DNA-binding</keyword>
<evidence type="ECO:0000256" key="8">
    <source>
        <dbReference type="PROSITE-ProRule" id="PRU00169"/>
    </source>
</evidence>
<dbReference type="Gene3D" id="1.10.10.10">
    <property type="entry name" value="Winged helix-like DNA-binding domain superfamily/Winged helix DNA-binding domain"/>
    <property type="match status" value="1"/>
</dbReference>
<dbReference type="CDD" id="cd17574">
    <property type="entry name" value="REC_OmpR"/>
    <property type="match status" value="1"/>
</dbReference>
<dbReference type="SMART" id="SM00448">
    <property type="entry name" value="REC"/>
    <property type="match status" value="1"/>
</dbReference>
<dbReference type="AlphaFoldDB" id="A0A6L5X447"/>
<feature type="domain" description="Response regulatory" evidence="10">
    <location>
        <begin position="5"/>
        <end position="118"/>
    </location>
</feature>
<feature type="DNA-binding region" description="OmpR/PhoB-type" evidence="9">
    <location>
        <begin position="129"/>
        <end position="225"/>
    </location>
</feature>
<dbReference type="PANTHER" id="PTHR48111:SF40">
    <property type="entry name" value="PHOSPHATE REGULON TRANSCRIPTIONAL REGULATORY PROTEIN PHOB"/>
    <property type="match status" value="1"/>
</dbReference>
<name>A0A6L5X447_9FIRM</name>
<evidence type="ECO:0000256" key="2">
    <source>
        <dbReference type="ARBA" id="ARBA00022553"/>
    </source>
</evidence>
<dbReference type="PROSITE" id="PS50110">
    <property type="entry name" value="RESPONSE_REGULATORY"/>
    <property type="match status" value="1"/>
</dbReference>
<evidence type="ECO:0000256" key="4">
    <source>
        <dbReference type="ARBA" id="ARBA00023015"/>
    </source>
</evidence>
<feature type="domain" description="OmpR/PhoB-type" evidence="11">
    <location>
        <begin position="129"/>
        <end position="225"/>
    </location>
</feature>
<dbReference type="GO" id="GO:0000976">
    <property type="term" value="F:transcription cis-regulatory region binding"/>
    <property type="evidence" value="ECO:0007669"/>
    <property type="project" value="TreeGrafter"/>
</dbReference>
<proteinExistence type="predicted"/>
<dbReference type="PROSITE" id="PS51755">
    <property type="entry name" value="OMPR_PHOB"/>
    <property type="match status" value="1"/>
</dbReference>
<dbReference type="InterPro" id="IPR001867">
    <property type="entry name" value="OmpR/PhoB-type_DNA-bd"/>
</dbReference>
<dbReference type="FunFam" id="3.40.50.2300:FF:000001">
    <property type="entry name" value="DNA-binding response regulator PhoB"/>
    <property type="match status" value="1"/>
</dbReference>
<organism evidence="12 13">
    <name type="scientific">Porcincola intestinalis</name>
    <dbReference type="NCBI Taxonomy" id="2606632"/>
    <lineage>
        <taxon>Bacteria</taxon>
        <taxon>Bacillati</taxon>
        <taxon>Bacillota</taxon>
        <taxon>Clostridia</taxon>
        <taxon>Lachnospirales</taxon>
        <taxon>Lachnospiraceae</taxon>
        <taxon>Porcincola</taxon>
    </lineage>
</organism>
<evidence type="ECO:0000256" key="1">
    <source>
        <dbReference type="ARBA" id="ARBA00018672"/>
    </source>
</evidence>
<keyword evidence="4" id="KW-0805">Transcription regulation</keyword>
<dbReference type="InterPro" id="IPR039420">
    <property type="entry name" value="WalR-like"/>
</dbReference>
<dbReference type="GO" id="GO:0006355">
    <property type="term" value="P:regulation of DNA-templated transcription"/>
    <property type="evidence" value="ECO:0007669"/>
    <property type="project" value="InterPro"/>
</dbReference>
<keyword evidence="6" id="KW-0804">Transcription</keyword>
<evidence type="ECO:0000313" key="12">
    <source>
        <dbReference type="EMBL" id="MSS14375.1"/>
    </source>
</evidence>
<dbReference type="Pfam" id="PF00486">
    <property type="entry name" value="Trans_reg_C"/>
    <property type="match status" value="1"/>
</dbReference>
<dbReference type="Pfam" id="PF00072">
    <property type="entry name" value="Response_reg"/>
    <property type="match status" value="1"/>
</dbReference>
<evidence type="ECO:0000313" key="13">
    <source>
        <dbReference type="Proteomes" id="UP000481852"/>
    </source>
</evidence>
<keyword evidence="2 8" id="KW-0597">Phosphoprotein</keyword>
<dbReference type="Proteomes" id="UP000481852">
    <property type="component" value="Unassembled WGS sequence"/>
</dbReference>
<evidence type="ECO:0000256" key="7">
    <source>
        <dbReference type="ARBA" id="ARBA00024867"/>
    </source>
</evidence>
<dbReference type="GO" id="GO:0000156">
    <property type="term" value="F:phosphorelay response regulator activity"/>
    <property type="evidence" value="ECO:0007669"/>
    <property type="project" value="TreeGrafter"/>
</dbReference>
<dbReference type="InterPro" id="IPR001789">
    <property type="entry name" value="Sig_transdc_resp-reg_receiver"/>
</dbReference>
<evidence type="ECO:0000259" key="10">
    <source>
        <dbReference type="PROSITE" id="PS50110"/>
    </source>
</evidence>
<dbReference type="SMART" id="SM00862">
    <property type="entry name" value="Trans_reg_C"/>
    <property type="match status" value="1"/>
</dbReference>
<evidence type="ECO:0000259" key="11">
    <source>
        <dbReference type="PROSITE" id="PS51755"/>
    </source>
</evidence>
<feature type="modified residue" description="4-aspartylphosphate" evidence="8">
    <location>
        <position position="54"/>
    </location>
</feature>
<dbReference type="InterPro" id="IPR036388">
    <property type="entry name" value="WH-like_DNA-bd_sf"/>
</dbReference>
<dbReference type="CDD" id="cd00383">
    <property type="entry name" value="trans_reg_C"/>
    <property type="match status" value="1"/>
</dbReference>
<sequence>MNEKEILIVEDETDLAEMIEKYLEKEGYAVTTIGNGRMAQDYLKEHLPSMLILDLMLPEVDGLEILSQLRRVSTIPVIIISAKESEFDRVLGLKLGADDYITKPFSLKELVVRVETLFRRIQYETEIKEKKPRIIGSLSLNPLSREIRRNGLNIELTAKEFDLFLFFMEHPKQVFSKDHLYEQVWGFDQYGDTNTVAVHVQKLREKLGDDSHITTVRGVGYRFDGEIR</sequence>
<dbReference type="InterPro" id="IPR011006">
    <property type="entry name" value="CheY-like_superfamily"/>
</dbReference>
<comment type="caution">
    <text evidence="12">The sequence shown here is derived from an EMBL/GenBank/DDBJ whole genome shotgun (WGS) entry which is preliminary data.</text>
</comment>
<reference evidence="12 13" key="1">
    <citation type="submission" date="2019-08" db="EMBL/GenBank/DDBJ databases">
        <title>In-depth cultivation of the pig gut microbiome towards novel bacterial diversity and tailored functional studies.</title>
        <authorList>
            <person name="Wylensek D."/>
            <person name="Hitch T.C.A."/>
            <person name="Clavel T."/>
        </authorList>
    </citation>
    <scope>NUCLEOTIDE SEQUENCE [LARGE SCALE GENOMIC DNA]</scope>
    <source>
        <strain evidence="12 13">Oil+RF-744-WCA-WT-11</strain>
    </source>
</reference>
<evidence type="ECO:0000256" key="9">
    <source>
        <dbReference type="PROSITE-ProRule" id="PRU01091"/>
    </source>
</evidence>
<keyword evidence="3" id="KW-0902">Two-component regulatory system</keyword>
<dbReference type="GO" id="GO:0005829">
    <property type="term" value="C:cytosol"/>
    <property type="evidence" value="ECO:0007669"/>
    <property type="project" value="TreeGrafter"/>
</dbReference>
<dbReference type="RefSeq" id="WP_154523968.1">
    <property type="nucleotide sequence ID" value="NZ_VULZ01000003.1"/>
</dbReference>
<evidence type="ECO:0000256" key="6">
    <source>
        <dbReference type="ARBA" id="ARBA00023163"/>
    </source>
</evidence>
<accession>A0A6L5X447</accession>
<dbReference type="Gene3D" id="6.10.250.690">
    <property type="match status" value="1"/>
</dbReference>
<gene>
    <name evidence="12" type="ORF">FYJ35_04860</name>
</gene>
<dbReference type="SUPFAM" id="SSF52172">
    <property type="entry name" value="CheY-like"/>
    <property type="match status" value="1"/>
</dbReference>